<protein>
    <submittedName>
        <fullName evidence="2">Uncharacterized protein</fullName>
    </submittedName>
</protein>
<reference evidence="2" key="1">
    <citation type="journal article" date="2021" name="Proc. Natl. Acad. Sci. U.S.A.">
        <title>A Catalog of Tens of Thousands of Viruses from Human Metagenomes Reveals Hidden Associations with Chronic Diseases.</title>
        <authorList>
            <person name="Tisza M.J."/>
            <person name="Buck C.B."/>
        </authorList>
    </citation>
    <scope>NUCLEOTIDE SEQUENCE</scope>
    <source>
        <strain evidence="2">Ct5hB2</strain>
    </source>
</reference>
<name>A0A8S5N7V7_9CAUD</name>
<evidence type="ECO:0000313" key="2">
    <source>
        <dbReference type="EMBL" id="DAD90753.1"/>
    </source>
</evidence>
<sequence length="131" mass="15914">MRMAKRENPSERLEQFSDWIKSMEPICKDASKEVQKEDLRMQDLLHAMEFAPNKEERNRIATKMQRSRITRRDNKDLYQRYELVAEFFRDGANRAVLKRMEQLIKQQKSREMYLDGKREYKPRVEGKEQKG</sequence>
<accession>A0A8S5N7V7</accession>
<evidence type="ECO:0000256" key="1">
    <source>
        <dbReference type="SAM" id="MobiDB-lite"/>
    </source>
</evidence>
<proteinExistence type="predicted"/>
<dbReference type="EMBL" id="BK015093">
    <property type="protein sequence ID" value="DAD90753.1"/>
    <property type="molecule type" value="Genomic_DNA"/>
</dbReference>
<feature type="region of interest" description="Disordered" evidence="1">
    <location>
        <begin position="111"/>
        <end position="131"/>
    </location>
</feature>
<organism evidence="2">
    <name type="scientific">Myoviridae sp. ct5hB2</name>
    <dbReference type="NCBI Taxonomy" id="2826614"/>
    <lineage>
        <taxon>Viruses</taxon>
        <taxon>Duplodnaviria</taxon>
        <taxon>Heunggongvirae</taxon>
        <taxon>Uroviricota</taxon>
        <taxon>Caudoviricetes</taxon>
    </lineage>
</organism>